<dbReference type="GO" id="GO:0004519">
    <property type="term" value="F:endonuclease activity"/>
    <property type="evidence" value="ECO:0007669"/>
    <property type="project" value="UniProtKB-KW"/>
</dbReference>
<evidence type="ECO:0000313" key="2">
    <source>
        <dbReference type="EMBL" id="MST96380.1"/>
    </source>
</evidence>
<keyword evidence="2" id="KW-0378">Hydrolase</keyword>
<keyword evidence="2" id="KW-0540">Nuclease</keyword>
<keyword evidence="3" id="KW-1185">Reference proteome</keyword>
<dbReference type="Gene3D" id="1.10.30.50">
    <property type="match status" value="1"/>
</dbReference>
<reference evidence="2 3" key="1">
    <citation type="submission" date="2019-08" db="EMBL/GenBank/DDBJ databases">
        <title>In-depth cultivation of the pig gut microbiome towards novel bacterial diversity and tailored functional studies.</title>
        <authorList>
            <person name="Wylensek D."/>
            <person name="Hitch T.C.A."/>
            <person name="Clavel T."/>
        </authorList>
    </citation>
    <scope>NUCLEOTIDE SEQUENCE [LARGE SCALE GENOMIC DNA]</scope>
    <source>
        <strain evidence="2 3">BBE-744-WT-12</strain>
    </source>
</reference>
<dbReference type="Proteomes" id="UP000435649">
    <property type="component" value="Unassembled WGS sequence"/>
</dbReference>
<dbReference type="CDD" id="cd00085">
    <property type="entry name" value="HNHc"/>
    <property type="match status" value="1"/>
</dbReference>
<keyword evidence="2" id="KW-0255">Endonuclease</keyword>
<dbReference type="InterPro" id="IPR052892">
    <property type="entry name" value="NA-targeting_endonuclease"/>
</dbReference>
<dbReference type="PANTHER" id="PTHR33877:SF1">
    <property type="entry name" value="TYPE IV METHYL-DIRECTED RESTRICTION ENZYME ECOKMCRA"/>
    <property type="match status" value="1"/>
</dbReference>
<dbReference type="EMBL" id="VUNS01000003">
    <property type="protein sequence ID" value="MST96380.1"/>
    <property type="molecule type" value="Genomic_DNA"/>
</dbReference>
<gene>
    <name evidence="2" type="ORF">FYJ85_04880</name>
</gene>
<dbReference type="InterPro" id="IPR029471">
    <property type="entry name" value="HNH_5"/>
</dbReference>
<dbReference type="AlphaFoldDB" id="A0A844FYH9"/>
<name>A0A844FYH9_9BACT</name>
<dbReference type="InterPro" id="IPR003615">
    <property type="entry name" value="HNH_nuc"/>
</dbReference>
<dbReference type="RefSeq" id="WP_154417156.1">
    <property type="nucleotide sequence ID" value="NZ_CALXOB010000023.1"/>
</dbReference>
<feature type="domain" description="HNH nuclease" evidence="1">
    <location>
        <begin position="28"/>
        <end position="79"/>
    </location>
</feature>
<evidence type="ECO:0000259" key="1">
    <source>
        <dbReference type="SMART" id="SM00507"/>
    </source>
</evidence>
<organism evidence="2 3">
    <name type="scientific">Victivallis lenta</name>
    <dbReference type="NCBI Taxonomy" id="2606640"/>
    <lineage>
        <taxon>Bacteria</taxon>
        <taxon>Pseudomonadati</taxon>
        <taxon>Lentisphaerota</taxon>
        <taxon>Lentisphaeria</taxon>
        <taxon>Victivallales</taxon>
        <taxon>Victivallaceae</taxon>
        <taxon>Victivallis</taxon>
    </lineage>
</organism>
<comment type="caution">
    <text evidence="2">The sequence shown here is derived from an EMBL/GenBank/DDBJ whole genome shotgun (WGS) entry which is preliminary data.</text>
</comment>
<accession>A0A844FYH9</accession>
<evidence type="ECO:0000313" key="3">
    <source>
        <dbReference type="Proteomes" id="UP000435649"/>
    </source>
</evidence>
<protein>
    <submittedName>
        <fullName evidence="2">HNH endonuclease</fullName>
    </submittedName>
</protein>
<dbReference type="Pfam" id="PF14279">
    <property type="entry name" value="HNH_5"/>
    <property type="match status" value="1"/>
</dbReference>
<dbReference type="SMART" id="SM00507">
    <property type="entry name" value="HNHc"/>
    <property type="match status" value="1"/>
</dbReference>
<dbReference type="PANTHER" id="PTHR33877">
    <property type="entry name" value="SLL1193 PROTEIN"/>
    <property type="match status" value="1"/>
</dbReference>
<sequence length="102" mass="12045">MDDWVEISRDERHIRRERAKARELRKTPYYRNLFRKGICHYCGKKFPPEELTLDHIVPVARGGRSTKGNLVVCCRSCNQEKKFLTPAELLLRRLSEEPESES</sequence>
<proteinExistence type="predicted"/>